<dbReference type="GO" id="GO:0005737">
    <property type="term" value="C:cytoplasm"/>
    <property type="evidence" value="ECO:0007669"/>
    <property type="project" value="TreeGrafter"/>
</dbReference>
<dbReference type="InterPro" id="IPR036322">
    <property type="entry name" value="WD40_repeat_dom_sf"/>
</dbReference>
<feature type="domain" description="GATOR2 complex protein MIO zinc-ribbon like" evidence="4">
    <location>
        <begin position="705"/>
        <end position="817"/>
    </location>
</feature>
<keyword evidence="2" id="KW-0853">WD repeat</keyword>
<keyword evidence="3" id="KW-0677">Repeat</keyword>
<dbReference type="PANTHER" id="PTHR16453">
    <property type="entry name" value="WD40 DOMAIN-CONTAINING PROTEIN MIO FAMILY MEMBER"/>
    <property type="match status" value="1"/>
</dbReference>
<dbReference type="Pfam" id="PF21720">
    <property type="entry name" value="MIOS_WD40"/>
    <property type="match status" value="2"/>
</dbReference>
<dbReference type="PANTHER" id="PTHR16453:SF9">
    <property type="entry name" value="GATOR COMPLEX PROTEIN MIOS"/>
    <property type="match status" value="1"/>
</dbReference>
<dbReference type="AlphaFoldDB" id="A0A023F548"/>
<dbReference type="Pfam" id="PF17034">
    <property type="entry name" value="zinc_ribbon_16"/>
    <property type="match status" value="1"/>
</dbReference>
<dbReference type="GO" id="GO:0034198">
    <property type="term" value="P:cellular response to amino acid starvation"/>
    <property type="evidence" value="ECO:0007669"/>
    <property type="project" value="TreeGrafter"/>
</dbReference>
<evidence type="ECO:0000313" key="6">
    <source>
        <dbReference type="EMBL" id="JAC16671.1"/>
    </source>
</evidence>
<evidence type="ECO:0000256" key="1">
    <source>
        <dbReference type="ARBA" id="ARBA00009713"/>
    </source>
</evidence>
<protein>
    <submittedName>
        <fullName evidence="6">Uncharacterized protein</fullName>
    </submittedName>
</protein>
<sequence length="833" mass="94316">MSIGRLEVQWSPCNPDKFITWGSDINLYETIPKQDIKENTQYIDISDTTVAYLLASNSGYHYAKCVDIYPNDETDTLLAVGQANGKVTLVTFGPTKYDSLGLTGLELNPKYPRQCNAVAWSPSPDHLLACALDYKRNYHCVHVWDVGSRQSASSPVADLGLSDTCNSIGWLHNRCLVVGVNSKQLKMYDLRDPTRAINSSQTKAVFGVTGPPRSSYLFASYVETQIAIWDIRSLDKPVLTLPQAKSVIKISWCPTRKNLLGSLHKESKSLHLHDIQLMDDMDHSILERSVKTSLSSHITSFSWHPKHESRLLAISLAGVLCDYYVCERMTLNWSQTCEFIWTYGQRDIKIINESNPIYEELGDISRVMRKRALQSYGLKTELKDNAALVEDDDLKEIWHWLDQSKDLVNEGILNLSPSKLHPGIRSVLGMDKSNPPNTIMAKSELFYLTWPGLNNTASVKIFRSEVRDKALHLCNWKFVHDPIILQLTMEQLETQGFATKAAAIAVFSLQLKLAIKLLARTEYNTLAMALSGFNDDKNGIWKESCMVSRMKLTDPYLRAVFAFLTSDSENYELVVNEQEMAVADRVGFALTYLSDTKLAEFITQLTDGLVQEGNLSAVLLTGMSQQTIPLLQHYLDNTGDVQSVSVLAMRGFSSSLLEHDRTQYWINSYRELLDVWRMWSQRSQFDIWYNSRSSSKPEQQVYVNCNFCGKSTSAYSQLISRNKTSYPRFTGSSNQNKMSCCPNCRKPQPRCAICLIHMGTASYYQPENPNQPTVRINPFDFWYTWCQTCRHGGHAMHITQWFKEHQECPVTACTCKCLSLDASSNIPSVSSVP</sequence>
<dbReference type="CDD" id="cd16691">
    <property type="entry name" value="mRING-H2-C3H3C2_Mio"/>
    <property type="match status" value="1"/>
</dbReference>
<dbReference type="InterPro" id="IPR015943">
    <property type="entry name" value="WD40/YVTN_repeat-like_dom_sf"/>
</dbReference>
<accession>A0A023F548</accession>
<evidence type="ECO:0000256" key="3">
    <source>
        <dbReference type="ARBA" id="ARBA00022737"/>
    </source>
</evidence>
<reference evidence="6" key="1">
    <citation type="journal article" date="2014" name="PLoS Negl. Trop. Dis.">
        <title>An updated insight into the Sialotranscriptome of Triatoma infestans: developmental stage and geographic variations.</title>
        <authorList>
            <person name="Schwarz A."/>
            <person name="Medrano-Mercado N."/>
            <person name="Schaub G.A."/>
            <person name="Struchiner C.J."/>
            <person name="Bargues M.D."/>
            <person name="Levy M.Z."/>
            <person name="Ribeiro J.M."/>
        </authorList>
    </citation>
    <scope>NUCLEOTIDE SEQUENCE</scope>
    <source>
        <strain evidence="6">Chile</strain>
        <tissue evidence="6">Salivary glands</tissue>
    </source>
</reference>
<dbReference type="InterPro" id="IPR031488">
    <property type="entry name" value="Zn_ribbon_mio"/>
</dbReference>
<dbReference type="SUPFAM" id="SSF50978">
    <property type="entry name" value="WD40 repeat-like"/>
    <property type="match status" value="1"/>
</dbReference>
<dbReference type="InterPro" id="IPR049092">
    <property type="entry name" value="MIOS_a-sol"/>
</dbReference>
<proteinExistence type="evidence at transcript level"/>
<evidence type="ECO:0000259" key="4">
    <source>
        <dbReference type="Pfam" id="PF17034"/>
    </source>
</evidence>
<evidence type="ECO:0000259" key="5">
    <source>
        <dbReference type="Pfam" id="PF21719"/>
    </source>
</evidence>
<organism evidence="6">
    <name type="scientific">Triatoma infestans</name>
    <name type="common">Assassin bug</name>
    <dbReference type="NCBI Taxonomy" id="30076"/>
    <lineage>
        <taxon>Eukaryota</taxon>
        <taxon>Metazoa</taxon>
        <taxon>Ecdysozoa</taxon>
        <taxon>Arthropoda</taxon>
        <taxon>Hexapoda</taxon>
        <taxon>Insecta</taxon>
        <taxon>Pterygota</taxon>
        <taxon>Neoptera</taxon>
        <taxon>Paraneoptera</taxon>
        <taxon>Hemiptera</taxon>
        <taxon>Heteroptera</taxon>
        <taxon>Panheteroptera</taxon>
        <taxon>Cimicomorpha</taxon>
        <taxon>Reduviidae</taxon>
        <taxon>Triatominae</taxon>
        <taxon>Triatoma</taxon>
    </lineage>
</organism>
<dbReference type="InterPro" id="IPR037593">
    <property type="entry name" value="MIOS/Sea4"/>
</dbReference>
<dbReference type="Pfam" id="PF21719">
    <property type="entry name" value="MIOS_a-sol"/>
    <property type="match status" value="1"/>
</dbReference>
<evidence type="ECO:0000256" key="2">
    <source>
        <dbReference type="ARBA" id="ARBA00022574"/>
    </source>
</evidence>
<comment type="similarity">
    <text evidence="1">Belongs to the WD repeat mio family.</text>
</comment>
<dbReference type="EMBL" id="GBBI01002041">
    <property type="protein sequence ID" value="JAC16671.1"/>
    <property type="molecule type" value="mRNA"/>
</dbReference>
<name>A0A023F548_TRIIF</name>
<feature type="domain" description="MIOS-like alpha-solenoid" evidence="5">
    <location>
        <begin position="368"/>
        <end position="592"/>
    </location>
</feature>
<dbReference type="Gene3D" id="2.130.10.10">
    <property type="entry name" value="YVTN repeat-like/Quinoprotein amine dehydrogenase"/>
    <property type="match status" value="1"/>
</dbReference>
<dbReference type="GO" id="GO:1904263">
    <property type="term" value="P:positive regulation of TORC1 signaling"/>
    <property type="evidence" value="ECO:0007669"/>
    <property type="project" value="TreeGrafter"/>
</dbReference>